<evidence type="ECO:0000313" key="2">
    <source>
        <dbReference type="Proteomes" id="UP000292544"/>
    </source>
</evidence>
<gene>
    <name evidence="1" type="ORF">EXY25_17155</name>
</gene>
<dbReference type="RefSeq" id="WP_130567819.1">
    <property type="nucleotide sequence ID" value="NZ_SHLY01000008.1"/>
</dbReference>
<evidence type="ECO:0000313" key="1">
    <source>
        <dbReference type="EMBL" id="TAA41029.1"/>
    </source>
</evidence>
<dbReference type="Proteomes" id="UP000292544">
    <property type="component" value="Unassembled WGS sequence"/>
</dbReference>
<reference evidence="2" key="1">
    <citation type="submission" date="2019-02" db="EMBL/GenBank/DDBJ databases">
        <title>Draft genome sequence of Muricauda sp. 176CP4-71.</title>
        <authorList>
            <person name="Park J.-S."/>
        </authorList>
    </citation>
    <scope>NUCLEOTIDE SEQUENCE [LARGE SCALE GENOMIC DNA]</scope>
    <source>
        <strain evidence="2">176GS2-150</strain>
    </source>
</reference>
<comment type="caution">
    <text evidence="1">The sequence shown here is derived from an EMBL/GenBank/DDBJ whole genome shotgun (WGS) entry which is preliminary data.</text>
</comment>
<keyword evidence="2" id="KW-1185">Reference proteome</keyword>
<proteinExistence type="predicted"/>
<organism evidence="1 2">
    <name type="scientific">Corallincola spongiicola</name>
    <dbReference type="NCBI Taxonomy" id="2520508"/>
    <lineage>
        <taxon>Bacteria</taxon>
        <taxon>Pseudomonadati</taxon>
        <taxon>Pseudomonadota</taxon>
        <taxon>Gammaproteobacteria</taxon>
        <taxon>Alteromonadales</taxon>
        <taxon>Psychromonadaceae</taxon>
        <taxon>Corallincola</taxon>
    </lineage>
</organism>
<sequence length="183" mass="20265">MSNIVNTISHRYNLPQNDTEAINKLAKVLDLPSHYIHGDNNKIAIALAGAIMYRQLPRLEKITVMQSIAALSYRPLVGQLVAKCTDPMLQPQWGEWSMTNQELEEVLLLHNSFNRWSSILGANPGAYGVGGSVWSIVKQGAGKGNIIVLVASLALIGIHEFSYQETQRYSAELERRKHLSGGQ</sequence>
<name>A0ABY1WL27_9GAMM</name>
<accession>A0ABY1WL27</accession>
<protein>
    <submittedName>
        <fullName evidence="1">Uncharacterized protein</fullName>
    </submittedName>
</protein>
<dbReference type="EMBL" id="SHLY01000008">
    <property type="protein sequence ID" value="TAA41029.1"/>
    <property type="molecule type" value="Genomic_DNA"/>
</dbReference>